<evidence type="ECO:0000256" key="12">
    <source>
        <dbReference type="RuleBase" id="RU365062"/>
    </source>
</evidence>
<evidence type="ECO:0000256" key="6">
    <source>
        <dbReference type="ARBA" id="ARBA00023098"/>
    </source>
</evidence>
<comment type="similarity">
    <text evidence="2 12">Belongs to the taffazin family.</text>
</comment>
<dbReference type="PANTHER" id="PTHR12497">
    <property type="entry name" value="TAZ PROTEIN TAFAZZIN"/>
    <property type="match status" value="1"/>
</dbReference>
<evidence type="ECO:0000256" key="8">
    <source>
        <dbReference type="ARBA" id="ARBA00023136"/>
    </source>
</evidence>
<evidence type="ECO:0000256" key="13">
    <source>
        <dbReference type="SAM" id="MobiDB-lite"/>
    </source>
</evidence>
<evidence type="ECO:0000256" key="3">
    <source>
        <dbReference type="ARBA" id="ARBA00022679"/>
    </source>
</evidence>
<keyword evidence="6" id="KW-0443">Lipid metabolism</keyword>
<evidence type="ECO:0000256" key="9">
    <source>
        <dbReference type="ARBA" id="ARBA00023315"/>
    </source>
</evidence>
<comment type="caution">
    <text evidence="15">The sequence shown here is derived from an EMBL/GenBank/DDBJ whole genome shotgun (WGS) entry which is preliminary data.</text>
</comment>
<name>A0ABQ8KQE3_9APHY</name>
<dbReference type="InterPro" id="IPR002123">
    <property type="entry name" value="Plipid/glycerol_acylTrfase"/>
</dbReference>
<keyword evidence="8" id="KW-0472">Membrane</keyword>
<evidence type="ECO:0000256" key="10">
    <source>
        <dbReference type="ARBA" id="ARBA00024323"/>
    </source>
</evidence>
<dbReference type="InterPro" id="IPR000872">
    <property type="entry name" value="Tafazzin"/>
</dbReference>
<dbReference type="PRINTS" id="PR00979">
    <property type="entry name" value="TAFAZZIN"/>
</dbReference>
<dbReference type="SMART" id="SM00563">
    <property type="entry name" value="PlsC"/>
    <property type="match status" value="1"/>
</dbReference>
<evidence type="ECO:0000313" key="15">
    <source>
        <dbReference type="EMBL" id="KAH9840643.1"/>
    </source>
</evidence>
<evidence type="ECO:0000256" key="5">
    <source>
        <dbReference type="ARBA" id="ARBA00022792"/>
    </source>
</evidence>
<dbReference type="RefSeq" id="XP_047782109.1">
    <property type="nucleotide sequence ID" value="XM_047922768.1"/>
</dbReference>
<organism evidence="15 16">
    <name type="scientific">Rhodofomes roseus</name>
    <dbReference type="NCBI Taxonomy" id="34475"/>
    <lineage>
        <taxon>Eukaryota</taxon>
        <taxon>Fungi</taxon>
        <taxon>Dikarya</taxon>
        <taxon>Basidiomycota</taxon>
        <taxon>Agaricomycotina</taxon>
        <taxon>Agaricomycetes</taxon>
        <taxon>Polyporales</taxon>
        <taxon>Rhodofomes</taxon>
    </lineage>
</organism>
<dbReference type="CDD" id="cd07989">
    <property type="entry name" value="LPLAT_AGPAT-like"/>
    <property type="match status" value="1"/>
</dbReference>
<dbReference type="PANTHER" id="PTHR12497:SF0">
    <property type="entry name" value="TAFAZZIN"/>
    <property type="match status" value="1"/>
</dbReference>
<proteinExistence type="inferred from homology"/>
<comment type="catalytic activity">
    <reaction evidence="11">
        <text>1'-[1,2-diacyl-sn-glycero-3-phospho],3'-[1-acyl-sn-glycero-3-phospho]-glycerol + a 1,2-diacyl-sn-glycero-3-phosphocholine = a cardiolipin + a 1-acyl-sn-glycero-3-phosphocholine</text>
        <dbReference type="Rhea" id="RHEA:33731"/>
        <dbReference type="ChEBI" id="CHEBI:57643"/>
        <dbReference type="ChEBI" id="CHEBI:58168"/>
        <dbReference type="ChEBI" id="CHEBI:62237"/>
        <dbReference type="ChEBI" id="CHEBI:64743"/>
    </reaction>
    <physiologicalReaction direction="left-to-right" evidence="11">
        <dbReference type="Rhea" id="RHEA:33732"/>
    </physiologicalReaction>
    <physiologicalReaction direction="right-to-left" evidence="11">
        <dbReference type="Rhea" id="RHEA:33733"/>
    </physiologicalReaction>
</comment>
<sequence length="318" mass="34937">MSLLSKATVGTVGLLCKTFLRIGYCSSVSVNGLENLFSALESDERNAGRGVVTISNHISTLDDPLVWGVLPLRYQLDSRMTRWTLGASDIMFTNPIFSAFFRKGQVIETFRGNGLFQPAIDLAIRKLNSGAWIHLFGEGKVNQLIRAPGHSPVDLIRFKWGIGRILMETMKPPIIIPMWLTGFDQLMPEGRSAPWKFLPRPGAALSITFGKPVDNAAIRETLNVAVNKGDIPELPQSTHGGRKDPVRPHQEEVSARVSESGWLGGAASPRTKVGSESETTRTAEWRAAEEIARIRSAVTALLQRKVEELGKDVVGKRV</sequence>
<evidence type="ECO:0000256" key="2">
    <source>
        <dbReference type="ARBA" id="ARBA00010524"/>
    </source>
</evidence>
<dbReference type="EMBL" id="JADCUA010000004">
    <property type="protein sequence ID" value="KAH9840643.1"/>
    <property type="molecule type" value="Genomic_DNA"/>
</dbReference>
<accession>A0ABQ8KQE3</accession>
<evidence type="ECO:0000256" key="4">
    <source>
        <dbReference type="ARBA" id="ARBA00022787"/>
    </source>
</evidence>
<evidence type="ECO:0000313" key="16">
    <source>
        <dbReference type="Proteomes" id="UP000814176"/>
    </source>
</evidence>
<dbReference type="SUPFAM" id="SSF69593">
    <property type="entry name" value="Glycerol-3-phosphate (1)-acyltransferase"/>
    <property type="match status" value="1"/>
</dbReference>
<dbReference type="Proteomes" id="UP000814176">
    <property type="component" value="Unassembled WGS sequence"/>
</dbReference>
<keyword evidence="5" id="KW-0999">Mitochondrion inner membrane</keyword>
<feature type="region of interest" description="Disordered" evidence="13">
    <location>
        <begin position="230"/>
        <end position="281"/>
    </location>
</feature>
<comment type="subcellular location">
    <subcellularLocation>
        <location evidence="1">Mitochondrion inner membrane</location>
        <topology evidence="1">Peripheral membrane protein</topology>
        <orientation evidence="1">Intermembrane side</orientation>
    </subcellularLocation>
    <subcellularLocation>
        <location evidence="10">Mitochondrion outer membrane</location>
        <topology evidence="10">Peripheral membrane protein</topology>
        <orientation evidence="10">Intermembrane side</orientation>
    </subcellularLocation>
</comment>
<dbReference type="GO" id="GO:0016746">
    <property type="term" value="F:acyltransferase activity"/>
    <property type="evidence" value="ECO:0007669"/>
    <property type="project" value="UniProtKB-KW"/>
</dbReference>
<evidence type="ECO:0000259" key="14">
    <source>
        <dbReference type="SMART" id="SM00563"/>
    </source>
</evidence>
<dbReference type="GeneID" id="72003500"/>
<keyword evidence="16" id="KW-1185">Reference proteome</keyword>
<feature type="compositionally biased region" description="Basic and acidic residues" evidence="13">
    <location>
        <begin position="241"/>
        <end position="254"/>
    </location>
</feature>
<protein>
    <recommendedName>
        <fullName evidence="12">Tafazzin family protein</fullName>
    </recommendedName>
</protein>
<dbReference type="Pfam" id="PF01553">
    <property type="entry name" value="Acyltransferase"/>
    <property type="match status" value="1"/>
</dbReference>
<keyword evidence="9 15" id="KW-0012">Acyltransferase</keyword>
<gene>
    <name evidence="15" type="ORF">C8Q71DRAFT_740525</name>
</gene>
<keyword evidence="3" id="KW-0808">Transferase</keyword>
<reference evidence="15 16" key="1">
    <citation type="journal article" date="2021" name="Environ. Microbiol.">
        <title>Gene family expansions and transcriptome signatures uncover fungal adaptations to wood decay.</title>
        <authorList>
            <person name="Hage H."/>
            <person name="Miyauchi S."/>
            <person name="Viragh M."/>
            <person name="Drula E."/>
            <person name="Min B."/>
            <person name="Chaduli D."/>
            <person name="Navarro D."/>
            <person name="Favel A."/>
            <person name="Norest M."/>
            <person name="Lesage-Meessen L."/>
            <person name="Balint B."/>
            <person name="Merenyi Z."/>
            <person name="de Eugenio L."/>
            <person name="Morin E."/>
            <person name="Martinez A.T."/>
            <person name="Baldrian P."/>
            <person name="Stursova M."/>
            <person name="Martinez M.J."/>
            <person name="Novotny C."/>
            <person name="Magnuson J.K."/>
            <person name="Spatafora J.W."/>
            <person name="Maurice S."/>
            <person name="Pangilinan J."/>
            <person name="Andreopoulos W."/>
            <person name="LaButti K."/>
            <person name="Hundley H."/>
            <person name="Na H."/>
            <person name="Kuo A."/>
            <person name="Barry K."/>
            <person name="Lipzen A."/>
            <person name="Henrissat B."/>
            <person name="Riley R."/>
            <person name="Ahrendt S."/>
            <person name="Nagy L.G."/>
            <person name="Grigoriev I.V."/>
            <person name="Martin F."/>
            <person name="Rosso M.N."/>
        </authorList>
    </citation>
    <scope>NUCLEOTIDE SEQUENCE [LARGE SCALE GENOMIC DNA]</scope>
    <source>
        <strain evidence="15 16">CIRM-BRFM 1785</strain>
    </source>
</reference>
<evidence type="ECO:0000256" key="1">
    <source>
        <dbReference type="ARBA" id="ARBA00004137"/>
    </source>
</evidence>
<feature type="domain" description="Phospholipid/glycerol acyltransferase" evidence="14">
    <location>
        <begin position="51"/>
        <end position="183"/>
    </location>
</feature>
<keyword evidence="4" id="KW-1000">Mitochondrion outer membrane</keyword>
<evidence type="ECO:0000256" key="11">
    <source>
        <dbReference type="ARBA" id="ARBA00047906"/>
    </source>
</evidence>
<keyword evidence="7" id="KW-0496">Mitochondrion</keyword>
<evidence type="ECO:0000256" key="7">
    <source>
        <dbReference type="ARBA" id="ARBA00023128"/>
    </source>
</evidence>